<dbReference type="PANTHER" id="PTHR23092">
    <property type="entry name" value="POLY(A) RNA POLYMERASE"/>
    <property type="match status" value="1"/>
</dbReference>
<dbReference type="InterPro" id="IPR045862">
    <property type="entry name" value="Trf4-like"/>
</dbReference>
<dbReference type="GO" id="GO:0003729">
    <property type="term" value="F:mRNA binding"/>
    <property type="evidence" value="ECO:0007669"/>
    <property type="project" value="TreeGrafter"/>
</dbReference>
<name>A0A8H7AEL2_9EURO</name>
<dbReference type="InterPro" id="IPR043519">
    <property type="entry name" value="NT_sf"/>
</dbReference>
<sequence>MPPVELPAAGSRQFRVELRRQWRLLFAILASNGSCPVPRRSATSPYFLKHWSSYRSSHSSVQSSPSSIKTEPWVVPESLSATLEAHRDANSAPPIRKSAGTVKSGREAARLFLALGQKKKKKKLKDEATHAARGREEEPAQDPAGGLGTEHKNKPNRNNSGEIEYRAFSQIPKKEWRLRASDMPLQGKRPWVAHLDPVGKSTRYVYDYLTAEILAFERYMEPTASEKVAVEKALMDVRRSIESVDPAIKTFVIGSRGTGLAMALSDIDLNIQHPNLVGIATKDVASRSEAARKLLSTKLP</sequence>
<evidence type="ECO:0000313" key="2">
    <source>
        <dbReference type="EMBL" id="KAF7506639.1"/>
    </source>
</evidence>
<dbReference type="GO" id="GO:0043634">
    <property type="term" value="P:polyadenylation-dependent ncRNA catabolic process"/>
    <property type="evidence" value="ECO:0007669"/>
    <property type="project" value="TreeGrafter"/>
</dbReference>
<dbReference type="PANTHER" id="PTHR23092:SF15">
    <property type="entry name" value="INACTIVE NON-CANONICAL POLY(A) RNA POLYMERASE PROTEIN TRF4-2-RELATED"/>
    <property type="match status" value="1"/>
</dbReference>
<feature type="compositionally biased region" description="Basic and acidic residues" evidence="1">
    <location>
        <begin position="124"/>
        <end position="138"/>
    </location>
</feature>
<dbReference type="SUPFAM" id="SSF81301">
    <property type="entry name" value="Nucleotidyltransferase"/>
    <property type="match status" value="1"/>
</dbReference>
<comment type="caution">
    <text evidence="2">The sequence shown here is derived from an EMBL/GenBank/DDBJ whole genome shotgun (WGS) entry which is preliminary data.</text>
</comment>
<gene>
    <name evidence="2" type="ORF">GJ744_011571</name>
</gene>
<organism evidence="2 3">
    <name type="scientific">Endocarpon pusillum</name>
    <dbReference type="NCBI Taxonomy" id="364733"/>
    <lineage>
        <taxon>Eukaryota</taxon>
        <taxon>Fungi</taxon>
        <taxon>Dikarya</taxon>
        <taxon>Ascomycota</taxon>
        <taxon>Pezizomycotina</taxon>
        <taxon>Eurotiomycetes</taxon>
        <taxon>Chaetothyriomycetidae</taxon>
        <taxon>Verrucariales</taxon>
        <taxon>Verrucariaceae</taxon>
        <taxon>Endocarpon</taxon>
    </lineage>
</organism>
<evidence type="ECO:0000313" key="3">
    <source>
        <dbReference type="Proteomes" id="UP000606974"/>
    </source>
</evidence>
<dbReference type="AlphaFoldDB" id="A0A8H7AEL2"/>
<dbReference type="EMBL" id="JAACFV010000083">
    <property type="protein sequence ID" value="KAF7506639.1"/>
    <property type="molecule type" value="Genomic_DNA"/>
</dbReference>
<dbReference type="GO" id="GO:0031499">
    <property type="term" value="C:TRAMP complex"/>
    <property type="evidence" value="ECO:0007669"/>
    <property type="project" value="TreeGrafter"/>
</dbReference>
<dbReference type="OrthoDB" id="273917at2759"/>
<evidence type="ECO:0000256" key="1">
    <source>
        <dbReference type="SAM" id="MobiDB-lite"/>
    </source>
</evidence>
<accession>A0A8H7AEL2</accession>
<protein>
    <recommendedName>
        <fullName evidence="4">Polymerase nucleotidyl transferase domain-containing protein</fullName>
    </recommendedName>
</protein>
<proteinExistence type="predicted"/>
<dbReference type="Proteomes" id="UP000606974">
    <property type="component" value="Unassembled WGS sequence"/>
</dbReference>
<reference evidence="2" key="1">
    <citation type="submission" date="2020-02" db="EMBL/GenBank/DDBJ databases">
        <authorList>
            <person name="Palmer J.M."/>
        </authorList>
    </citation>
    <scope>NUCLEOTIDE SEQUENCE</scope>
    <source>
        <strain evidence="2">EPUS1.4</strain>
        <tissue evidence="2">Thallus</tissue>
    </source>
</reference>
<dbReference type="GO" id="GO:0005730">
    <property type="term" value="C:nucleolus"/>
    <property type="evidence" value="ECO:0007669"/>
    <property type="project" value="TreeGrafter"/>
</dbReference>
<feature type="region of interest" description="Disordered" evidence="1">
    <location>
        <begin position="122"/>
        <end position="163"/>
    </location>
</feature>
<dbReference type="GO" id="GO:1990817">
    <property type="term" value="F:poly(A) RNA polymerase activity"/>
    <property type="evidence" value="ECO:0007669"/>
    <property type="project" value="InterPro"/>
</dbReference>
<keyword evidence="3" id="KW-1185">Reference proteome</keyword>
<evidence type="ECO:0008006" key="4">
    <source>
        <dbReference type="Google" id="ProtNLM"/>
    </source>
</evidence>
<dbReference type="GO" id="GO:0031123">
    <property type="term" value="P:RNA 3'-end processing"/>
    <property type="evidence" value="ECO:0007669"/>
    <property type="project" value="TreeGrafter"/>
</dbReference>